<feature type="region of interest" description="Disordered" evidence="1">
    <location>
        <begin position="119"/>
        <end position="139"/>
    </location>
</feature>
<name>A0A433U9S3_ELYCH</name>
<feature type="region of interest" description="Disordered" evidence="1">
    <location>
        <begin position="626"/>
        <end position="657"/>
    </location>
</feature>
<organism evidence="2 3">
    <name type="scientific">Elysia chlorotica</name>
    <name type="common">Eastern emerald elysia</name>
    <name type="synonym">Sea slug</name>
    <dbReference type="NCBI Taxonomy" id="188477"/>
    <lineage>
        <taxon>Eukaryota</taxon>
        <taxon>Metazoa</taxon>
        <taxon>Spiralia</taxon>
        <taxon>Lophotrochozoa</taxon>
        <taxon>Mollusca</taxon>
        <taxon>Gastropoda</taxon>
        <taxon>Heterobranchia</taxon>
        <taxon>Euthyneura</taxon>
        <taxon>Panpulmonata</taxon>
        <taxon>Sacoglossa</taxon>
        <taxon>Placobranchoidea</taxon>
        <taxon>Plakobranchidae</taxon>
        <taxon>Elysia</taxon>
    </lineage>
</organism>
<evidence type="ECO:0000313" key="2">
    <source>
        <dbReference type="EMBL" id="RUS90558.1"/>
    </source>
</evidence>
<feature type="compositionally biased region" description="Basic and acidic residues" evidence="1">
    <location>
        <begin position="215"/>
        <end position="224"/>
    </location>
</feature>
<feature type="region of interest" description="Disordered" evidence="1">
    <location>
        <begin position="203"/>
        <end position="224"/>
    </location>
</feature>
<feature type="region of interest" description="Disordered" evidence="1">
    <location>
        <begin position="554"/>
        <end position="610"/>
    </location>
</feature>
<feature type="region of interest" description="Disordered" evidence="1">
    <location>
        <begin position="62"/>
        <end position="81"/>
    </location>
</feature>
<reference evidence="2 3" key="1">
    <citation type="submission" date="2019-01" db="EMBL/GenBank/DDBJ databases">
        <title>A draft genome assembly of the solar-powered sea slug Elysia chlorotica.</title>
        <authorList>
            <person name="Cai H."/>
            <person name="Li Q."/>
            <person name="Fang X."/>
            <person name="Li J."/>
            <person name="Curtis N.E."/>
            <person name="Altenburger A."/>
            <person name="Shibata T."/>
            <person name="Feng M."/>
            <person name="Maeda T."/>
            <person name="Schwartz J.A."/>
            <person name="Shigenobu S."/>
            <person name="Lundholm N."/>
            <person name="Nishiyama T."/>
            <person name="Yang H."/>
            <person name="Hasebe M."/>
            <person name="Li S."/>
            <person name="Pierce S.K."/>
            <person name="Wang J."/>
        </authorList>
    </citation>
    <scope>NUCLEOTIDE SEQUENCE [LARGE SCALE GENOMIC DNA]</scope>
    <source>
        <strain evidence="2">EC2010</strain>
        <tissue evidence="2">Whole organism of an adult</tissue>
    </source>
</reference>
<dbReference type="OrthoDB" id="6151928at2759"/>
<protein>
    <submittedName>
        <fullName evidence="2">Uncharacterized protein</fullName>
    </submittedName>
</protein>
<keyword evidence="3" id="KW-1185">Reference proteome</keyword>
<evidence type="ECO:0000256" key="1">
    <source>
        <dbReference type="SAM" id="MobiDB-lite"/>
    </source>
</evidence>
<feature type="compositionally biased region" description="Basic and acidic residues" evidence="1">
    <location>
        <begin position="572"/>
        <end position="583"/>
    </location>
</feature>
<feature type="region of interest" description="Disordered" evidence="1">
    <location>
        <begin position="20"/>
        <end position="48"/>
    </location>
</feature>
<evidence type="ECO:0000313" key="3">
    <source>
        <dbReference type="Proteomes" id="UP000271974"/>
    </source>
</evidence>
<dbReference type="AlphaFoldDB" id="A0A433U9S3"/>
<dbReference type="EMBL" id="RQTK01000029">
    <property type="protein sequence ID" value="RUS90558.1"/>
    <property type="molecule type" value="Genomic_DNA"/>
</dbReference>
<accession>A0A433U9S3</accession>
<sequence length="753" mass="82424">MSGDYEEAFEKWLGNSSGEKISSVARARQLESTSHDRLHPPNSAPFLVDDDEEQETGEYFKNLCTGPPVLEPVTHHPPDRNLFDAVEKDTVKHPEFTAKQSSASDKSFKVLEKPFKTYSAYGNTHKSPPKKKVLQHESQMGLKSSGGNIFDKLFSPASGLYIEDSPPPLIPSPKAMAEEQQLLPQGETGGKYAMKSPDFCAMEADSTSELQSSSKDQDCSDKKGNGELSLECDSTCMLGGSPFIVSPASNSTCGDMEEARDSSDRVKLNRTVEIQCNADSLDEKPCVIEKSISEMCNIEGMPDDIKNSPSTEVNKTSKPCLEDKSVGVDFTNSNTPIGFSNEPPALSNNCLYSKQQQSRRKRHTLDSVETFSKSRKINDDSDSILTGPPPLLHMEKADNSLSPSQGKSKGKKSKSSCTSKNKVSSDLNRSSYKRSYSAPVPSLNLDAKQYAHALWQLSQLQTRMHTLLSKLWPTLQLDMTPESPLFSSLITDLVTMLETPDIKIEDEQMEPSPMDIIPTTPHAVTNSSLGLPNPLTQSSLVFSSIEEKRLAQEPAINRNMPSPNIHTAAVHSDQHTENNDKHSSSPGAVFCSPNNQITPHSNPTEQSRPLGVAYNTDSLFIQSETSLQEQHPVNTSHRQQSLPPHLPGNTAQSSSRFLSPCDTECPLSGLSKLSLADGRELCSRPVSIVLPRDPDPLLADFSSLSCKVLQLLLPNVAVSLTNELSHSPKALIAFIDNVLAVNEKASKPHRKKV</sequence>
<comment type="caution">
    <text evidence="2">The sequence shown here is derived from an EMBL/GenBank/DDBJ whole genome shotgun (WGS) entry which is preliminary data.</text>
</comment>
<feature type="region of interest" description="Disordered" evidence="1">
    <location>
        <begin position="353"/>
        <end position="435"/>
    </location>
</feature>
<gene>
    <name evidence="2" type="ORF">EGW08_001646</name>
</gene>
<dbReference type="Proteomes" id="UP000271974">
    <property type="component" value="Unassembled WGS sequence"/>
</dbReference>
<feature type="compositionally biased region" description="Low complexity" evidence="1">
    <location>
        <begin position="415"/>
        <end position="425"/>
    </location>
</feature>
<proteinExistence type="predicted"/>
<feature type="compositionally biased region" description="Polar residues" evidence="1">
    <location>
        <begin position="592"/>
        <end position="607"/>
    </location>
</feature>
<feature type="compositionally biased region" description="Polar residues" evidence="1">
    <location>
        <begin position="626"/>
        <end position="642"/>
    </location>
</feature>